<feature type="domain" description="Disease resistance R13L4/SHOC-2-like LRR" evidence="10">
    <location>
        <begin position="163"/>
        <end position="253"/>
    </location>
</feature>
<dbReference type="PANTHER" id="PTHR47988">
    <property type="entry name" value="SOMATIC EMBRYOGENESIS RECEPTOR KINASE 1"/>
    <property type="match status" value="1"/>
</dbReference>
<evidence type="ECO:0000256" key="6">
    <source>
        <dbReference type="ARBA" id="ARBA00022737"/>
    </source>
</evidence>
<dbReference type="Proteomes" id="UP000436088">
    <property type="component" value="Unassembled WGS sequence"/>
</dbReference>
<evidence type="ECO:0000256" key="4">
    <source>
        <dbReference type="ARBA" id="ARBA00022692"/>
    </source>
</evidence>
<organism evidence="11 12">
    <name type="scientific">Hibiscus syriacus</name>
    <name type="common">Rose of Sharon</name>
    <dbReference type="NCBI Taxonomy" id="106335"/>
    <lineage>
        <taxon>Eukaryota</taxon>
        <taxon>Viridiplantae</taxon>
        <taxon>Streptophyta</taxon>
        <taxon>Embryophyta</taxon>
        <taxon>Tracheophyta</taxon>
        <taxon>Spermatophyta</taxon>
        <taxon>Magnoliopsida</taxon>
        <taxon>eudicotyledons</taxon>
        <taxon>Gunneridae</taxon>
        <taxon>Pentapetalae</taxon>
        <taxon>rosids</taxon>
        <taxon>malvids</taxon>
        <taxon>Malvales</taxon>
        <taxon>Malvaceae</taxon>
        <taxon>Malvoideae</taxon>
        <taxon>Hibiscus</taxon>
    </lineage>
</organism>
<comment type="subcellular location">
    <subcellularLocation>
        <location evidence="1">Membrane</location>
        <topology evidence="1">Single-pass membrane protein</topology>
    </subcellularLocation>
</comment>
<evidence type="ECO:0000259" key="10">
    <source>
        <dbReference type="Pfam" id="PF23598"/>
    </source>
</evidence>
<keyword evidence="12" id="KW-1185">Reference proteome</keyword>
<sequence length="276" mass="30847">MEKYKKASKHIAVLAFPFGTHAAPLLHIIPRLSEASPGVVLIEDPLGGVLDRWFSGTLRSCQDRFFSQAHRDQCGEHAEIKIHNVPQRRPVQSDISSPHRRHARLLGLTEGARAGFGGIHLLRKRHDIVKRRREENETQNWDPERACLQGDTAQWAATRNSNLSGHLVPELVKLEHLQYLELYKNNIQGTIPAELGNLKSLISLDLYNNNISGTIPRSLGKLKHLVFLRLNDKKLTGPIPRELVGVSSLKVVDVSSNDLCGPIPTSGPFEHIPLNK</sequence>
<keyword evidence="8" id="KW-0472">Membrane</keyword>
<dbReference type="Pfam" id="PF23598">
    <property type="entry name" value="LRR_14"/>
    <property type="match status" value="1"/>
</dbReference>
<dbReference type="GO" id="GO:0016020">
    <property type="term" value="C:membrane"/>
    <property type="evidence" value="ECO:0007669"/>
    <property type="project" value="UniProtKB-SubCell"/>
</dbReference>
<dbReference type="InterPro" id="IPR032675">
    <property type="entry name" value="LRR_dom_sf"/>
</dbReference>
<dbReference type="FunFam" id="3.80.10.10:FF:000111">
    <property type="entry name" value="LRR receptor-like serine/threonine-protein kinase ERECTA"/>
    <property type="match status" value="1"/>
</dbReference>
<proteinExistence type="inferred from homology"/>
<dbReference type="Gene3D" id="3.80.10.10">
    <property type="entry name" value="Ribonuclease Inhibitor"/>
    <property type="match status" value="1"/>
</dbReference>
<accession>A0A6A2Z5K1</accession>
<keyword evidence="6" id="KW-0677">Repeat</keyword>
<evidence type="ECO:0000256" key="7">
    <source>
        <dbReference type="ARBA" id="ARBA00022989"/>
    </source>
</evidence>
<evidence type="ECO:0000256" key="1">
    <source>
        <dbReference type="ARBA" id="ARBA00004167"/>
    </source>
</evidence>
<dbReference type="InterPro" id="IPR055414">
    <property type="entry name" value="LRR_R13L4/SHOC2-like"/>
</dbReference>
<evidence type="ECO:0000256" key="9">
    <source>
        <dbReference type="ARBA" id="ARBA00023180"/>
    </source>
</evidence>
<keyword evidence="7" id="KW-1133">Transmembrane helix</keyword>
<comment type="caution">
    <text evidence="11">The sequence shown here is derived from an EMBL/GenBank/DDBJ whole genome shotgun (WGS) entry which is preliminary data.</text>
</comment>
<reference evidence="11" key="1">
    <citation type="submission" date="2019-09" db="EMBL/GenBank/DDBJ databases">
        <title>Draft genome information of white flower Hibiscus syriacus.</title>
        <authorList>
            <person name="Kim Y.-M."/>
        </authorList>
    </citation>
    <scope>NUCLEOTIDE SEQUENCE [LARGE SCALE GENOMIC DNA]</scope>
    <source>
        <strain evidence="11">YM2019G1</strain>
    </source>
</reference>
<evidence type="ECO:0000313" key="11">
    <source>
        <dbReference type="EMBL" id="KAE8687178.1"/>
    </source>
</evidence>
<keyword evidence="3" id="KW-0433">Leucine-rich repeat</keyword>
<evidence type="ECO:0000256" key="5">
    <source>
        <dbReference type="ARBA" id="ARBA00022729"/>
    </source>
</evidence>
<evidence type="ECO:0000256" key="3">
    <source>
        <dbReference type="ARBA" id="ARBA00022614"/>
    </source>
</evidence>
<gene>
    <name evidence="11" type="ORF">F3Y22_tig00111022pilonHSYRG00194</name>
</gene>
<evidence type="ECO:0000256" key="8">
    <source>
        <dbReference type="ARBA" id="ARBA00023136"/>
    </source>
</evidence>
<keyword evidence="4" id="KW-0812">Transmembrane</keyword>
<keyword evidence="9" id="KW-0325">Glycoprotein</keyword>
<evidence type="ECO:0000256" key="2">
    <source>
        <dbReference type="ARBA" id="ARBA00009592"/>
    </source>
</evidence>
<evidence type="ECO:0000313" key="12">
    <source>
        <dbReference type="Proteomes" id="UP000436088"/>
    </source>
</evidence>
<keyword evidence="5" id="KW-0732">Signal</keyword>
<comment type="similarity">
    <text evidence="2">Belongs to the RLP family.</text>
</comment>
<name>A0A6A2Z5K1_HIBSY</name>
<dbReference type="SUPFAM" id="SSF52058">
    <property type="entry name" value="L domain-like"/>
    <property type="match status" value="1"/>
</dbReference>
<dbReference type="EMBL" id="VEPZ02001205">
    <property type="protein sequence ID" value="KAE8687178.1"/>
    <property type="molecule type" value="Genomic_DNA"/>
</dbReference>
<protein>
    <submittedName>
        <fullName evidence="11">Detected protein of confused Function</fullName>
    </submittedName>
</protein>
<dbReference type="AlphaFoldDB" id="A0A6A2Z5K1"/>